<keyword evidence="1" id="KW-0812">Transmembrane</keyword>
<evidence type="ECO:0000313" key="2">
    <source>
        <dbReference type="EMBL" id="DAD70929.1"/>
    </source>
</evidence>
<protein>
    <submittedName>
        <fullName evidence="2">Uncharacterized protein</fullName>
    </submittedName>
</protein>
<proteinExistence type="predicted"/>
<organism evidence="2">
    <name type="scientific">Podoviridae sp. ct6HI6</name>
    <dbReference type="NCBI Taxonomy" id="2827616"/>
    <lineage>
        <taxon>Viruses</taxon>
        <taxon>Duplodnaviria</taxon>
        <taxon>Heunggongvirae</taxon>
        <taxon>Uroviricota</taxon>
        <taxon>Caudoviricetes</taxon>
    </lineage>
</organism>
<sequence length="50" mass="6051">MHFILLIFLFFFYSYFIVSLLVLSINEYRNTSKNFSIQESLYIFAKNTTI</sequence>
<dbReference type="EMBL" id="BK015872">
    <property type="protein sequence ID" value="DAD70929.1"/>
    <property type="molecule type" value="Genomic_DNA"/>
</dbReference>
<accession>A0A8S5LLU4</accession>
<evidence type="ECO:0000256" key="1">
    <source>
        <dbReference type="SAM" id="Phobius"/>
    </source>
</evidence>
<keyword evidence="1" id="KW-1133">Transmembrane helix</keyword>
<keyword evidence="1" id="KW-0472">Membrane</keyword>
<name>A0A8S5LLU4_9CAUD</name>
<reference evidence="2" key="1">
    <citation type="journal article" date="2021" name="Proc. Natl. Acad. Sci. U.S.A.">
        <title>A Catalog of Tens of Thousands of Viruses from Human Metagenomes Reveals Hidden Associations with Chronic Diseases.</title>
        <authorList>
            <person name="Tisza M.J."/>
            <person name="Buck C.B."/>
        </authorList>
    </citation>
    <scope>NUCLEOTIDE SEQUENCE</scope>
    <source>
        <strain evidence="2">Ct6HI6</strain>
    </source>
</reference>
<feature type="transmembrane region" description="Helical" evidence="1">
    <location>
        <begin position="6"/>
        <end position="25"/>
    </location>
</feature>